<keyword evidence="11" id="KW-0489">Methyltransferase</keyword>
<evidence type="ECO:0000256" key="6">
    <source>
        <dbReference type="ARBA" id="ARBA00047665"/>
    </source>
</evidence>
<keyword evidence="12" id="KW-1185">Reference proteome</keyword>
<dbReference type="GO" id="GO:0019464">
    <property type="term" value="P:glycine decarboxylation via glycine cleavage system"/>
    <property type="evidence" value="ECO:0007669"/>
    <property type="project" value="UniProtKB-UniRule"/>
</dbReference>
<dbReference type="InterPro" id="IPR029043">
    <property type="entry name" value="GcvT/YgfZ_C"/>
</dbReference>
<dbReference type="Gene3D" id="2.40.30.110">
    <property type="entry name" value="Aminomethyltransferase beta-barrel domains"/>
    <property type="match status" value="1"/>
</dbReference>
<dbReference type="GO" id="GO:0008168">
    <property type="term" value="F:methyltransferase activity"/>
    <property type="evidence" value="ECO:0007669"/>
    <property type="project" value="UniProtKB-KW"/>
</dbReference>
<evidence type="ECO:0000256" key="8">
    <source>
        <dbReference type="PIRSR" id="PIRSR006487-1"/>
    </source>
</evidence>
<evidence type="ECO:0000259" key="9">
    <source>
        <dbReference type="Pfam" id="PF01571"/>
    </source>
</evidence>
<dbReference type="Pfam" id="PF08669">
    <property type="entry name" value="GCV_T_C"/>
    <property type="match status" value="1"/>
</dbReference>
<dbReference type="InterPro" id="IPR028896">
    <property type="entry name" value="GcvT/YgfZ/DmdA"/>
</dbReference>
<dbReference type="STRING" id="937334.SAMN05444406_10835"/>
<dbReference type="InterPro" id="IPR006223">
    <property type="entry name" value="GcvT"/>
</dbReference>
<feature type="domain" description="Aminomethyltransferase C-terminal" evidence="10">
    <location>
        <begin position="281"/>
        <end position="358"/>
    </location>
</feature>
<sequence length="364" mass="40501">MKKTPLYEKHVSLGAKMMEFGGWMMPLQYTGILQEHEAVRQRAGLFDVSHMGEVMIKGRGATEFIQKLITNDISGMREFQVLYSPMCYPDGGTVDDLLVYKFDAQHYLLVVNAANIEEDVEWIESHKPHDVEVEDLSEQYAQLALQGPKSQKVLQRIVDVPLDKIKFFRFVDGVNIAGVSALISRTGYTGEDGFEIYIPADGACKVWDTIVDAGAEFHVMPAGLGARDTLRLEAALPLYGHELSPDISPLEAGLDRFVKLDKPDFIGREALIEQKGSGISRKLVGLEMVDRGIPRQGYEVQVEGRSIGYVTSGSFSPTLKKNIALALIDVRYAAQGSQVDVIVRNKALKAEVVKIPFYAKQYKK</sequence>
<dbReference type="InterPro" id="IPR013977">
    <property type="entry name" value="GcvT_C"/>
</dbReference>
<dbReference type="OrthoDB" id="9774591at2"/>
<dbReference type="SUPFAM" id="SSF101790">
    <property type="entry name" value="Aminomethyltransferase beta-barrel domain"/>
    <property type="match status" value="1"/>
</dbReference>
<evidence type="ECO:0000256" key="4">
    <source>
        <dbReference type="ARBA" id="ARBA00022679"/>
    </source>
</evidence>
<proteinExistence type="inferred from homology"/>
<feature type="binding site" evidence="8">
    <location>
        <position position="195"/>
    </location>
    <ligand>
        <name>substrate</name>
    </ligand>
</feature>
<protein>
    <recommendedName>
        <fullName evidence="2 7">Aminomethyltransferase</fullName>
        <ecNumber evidence="2 7">2.1.2.10</ecNumber>
    </recommendedName>
    <alternativeName>
        <fullName evidence="5 7">Glycine cleavage system T protein</fullName>
    </alternativeName>
</protein>
<dbReference type="Gene3D" id="3.30.1360.120">
    <property type="entry name" value="Probable tRNA modification gtpase trme, domain 1"/>
    <property type="match status" value="1"/>
</dbReference>
<gene>
    <name evidence="7" type="primary">gcvT</name>
    <name evidence="11" type="ORF">SAMN05444406_10835</name>
</gene>
<dbReference type="Pfam" id="PF01571">
    <property type="entry name" value="GCV_T"/>
    <property type="match status" value="1"/>
</dbReference>
<accession>A0A1I5UR74</accession>
<dbReference type="EC" id="2.1.2.10" evidence="2 7"/>
<comment type="catalytic activity">
    <reaction evidence="6 7">
        <text>N(6)-[(R)-S(8)-aminomethyldihydrolipoyl]-L-lysyl-[protein] + (6S)-5,6,7,8-tetrahydrofolate = N(6)-[(R)-dihydrolipoyl]-L-lysyl-[protein] + (6R)-5,10-methylene-5,6,7,8-tetrahydrofolate + NH4(+)</text>
        <dbReference type="Rhea" id="RHEA:16945"/>
        <dbReference type="Rhea" id="RHEA-COMP:10475"/>
        <dbReference type="Rhea" id="RHEA-COMP:10492"/>
        <dbReference type="ChEBI" id="CHEBI:15636"/>
        <dbReference type="ChEBI" id="CHEBI:28938"/>
        <dbReference type="ChEBI" id="CHEBI:57453"/>
        <dbReference type="ChEBI" id="CHEBI:83100"/>
        <dbReference type="ChEBI" id="CHEBI:83143"/>
        <dbReference type="EC" id="2.1.2.10"/>
    </reaction>
</comment>
<dbReference type="AlphaFoldDB" id="A0A1I5UR74"/>
<dbReference type="PIRSF" id="PIRSF006487">
    <property type="entry name" value="GcvT"/>
    <property type="match status" value="1"/>
</dbReference>
<evidence type="ECO:0000256" key="5">
    <source>
        <dbReference type="ARBA" id="ARBA00031395"/>
    </source>
</evidence>
<dbReference type="GO" id="GO:0008483">
    <property type="term" value="F:transaminase activity"/>
    <property type="evidence" value="ECO:0007669"/>
    <property type="project" value="UniProtKB-KW"/>
</dbReference>
<feature type="domain" description="GCVT N-terminal" evidence="9">
    <location>
        <begin position="6"/>
        <end position="262"/>
    </location>
</feature>
<comment type="similarity">
    <text evidence="1 7">Belongs to the GcvT family.</text>
</comment>
<dbReference type="HAMAP" id="MF_00259">
    <property type="entry name" value="GcvT"/>
    <property type="match status" value="1"/>
</dbReference>
<dbReference type="FunFam" id="4.10.1250.10:FF:000001">
    <property type="entry name" value="Aminomethyltransferase"/>
    <property type="match status" value="1"/>
</dbReference>
<evidence type="ECO:0000259" key="10">
    <source>
        <dbReference type="Pfam" id="PF08669"/>
    </source>
</evidence>
<keyword evidence="4 7" id="KW-0808">Transferase</keyword>
<evidence type="ECO:0000256" key="2">
    <source>
        <dbReference type="ARBA" id="ARBA00012616"/>
    </source>
</evidence>
<keyword evidence="3 7" id="KW-0032">Aminotransferase</keyword>
<comment type="function">
    <text evidence="7">The glycine cleavage system catalyzes the degradation of glycine.</text>
</comment>
<dbReference type="NCBIfam" id="NF001567">
    <property type="entry name" value="PRK00389.1"/>
    <property type="match status" value="1"/>
</dbReference>
<comment type="subunit">
    <text evidence="7">The glycine cleavage system is composed of four proteins: P, T, L and H.</text>
</comment>
<evidence type="ECO:0000256" key="3">
    <source>
        <dbReference type="ARBA" id="ARBA00022576"/>
    </source>
</evidence>
<dbReference type="PANTHER" id="PTHR43757:SF2">
    <property type="entry name" value="AMINOMETHYLTRANSFERASE, MITOCHONDRIAL"/>
    <property type="match status" value="1"/>
</dbReference>
<dbReference type="InterPro" id="IPR027266">
    <property type="entry name" value="TrmE/GcvT-like"/>
</dbReference>
<evidence type="ECO:0000313" key="12">
    <source>
        <dbReference type="Proteomes" id="UP000198577"/>
    </source>
</evidence>
<dbReference type="EMBL" id="FOXR01000008">
    <property type="protein sequence ID" value="SFP97804.1"/>
    <property type="molecule type" value="Genomic_DNA"/>
</dbReference>
<evidence type="ECO:0000256" key="7">
    <source>
        <dbReference type="HAMAP-Rule" id="MF_00259"/>
    </source>
</evidence>
<dbReference type="InterPro" id="IPR006222">
    <property type="entry name" value="GCVT_N"/>
</dbReference>
<evidence type="ECO:0000313" key="11">
    <source>
        <dbReference type="EMBL" id="SFP97804.1"/>
    </source>
</evidence>
<dbReference type="FunFam" id="3.30.70.1400:FF:000001">
    <property type="entry name" value="Aminomethyltransferase"/>
    <property type="match status" value="1"/>
</dbReference>
<dbReference type="PANTHER" id="PTHR43757">
    <property type="entry name" value="AMINOMETHYLTRANSFERASE"/>
    <property type="match status" value="1"/>
</dbReference>
<evidence type="ECO:0000256" key="1">
    <source>
        <dbReference type="ARBA" id="ARBA00008609"/>
    </source>
</evidence>
<dbReference type="GO" id="GO:0005960">
    <property type="term" value="C:glycine cleavage complex"/>
    <property type="evidence" value="ECO:0007669"/>
    <property type="project" value="InterPro"/>
</dbReference>
<dbReference type="Gene3D" id="4.10.1250.10">
    <property type="entry name" value="Aminomethyltransferase fragment"/>
    <property type="match status" value="1"/>
</dbReference>
<dbReference type="Proteomes" id="UP000198577">
    <property type="component" value="Unassembled WGS sequence"/>
</dbReference>
<dbReference type="Gene3D" id="3.30.70.1400">
    <property type="entry name" value="Aminomethyltransferase beta-barrel domains"/>
    <property type="match status" value="1"/>
</dbReference>
<dbReference type="SUPFAM" id="SSF103025">
    <property type="entry name" value="Folate-binding domain"/>
    <property type="match status" value="1"/>
</dbReference>
<dbReference type="GO" id="GO:0032259">
    <property type="term" value="P:methylation"/>
    <property type="evidence" value="ECO:0007669"/>
    <property type="project" value="UniProtKB-KW"/>
</dbReference>
<reference evidence="11 12" key="1">
    <citation type="submission" date="2016-10" db="EMBL/GenBank/DDBJ databases">
        <authorList>
            <person name="de Groot N.N."/>
        </authorList>
    </citation>
    <scope>NUCLEOTIDE SEQUENCE [LARGE SCALE GENOMIC DNA]</scope>
    <source>
        <strain evidence="11 12">DSM 20678</strain>
    </source>
</reference>
<dbReference type="NCBIfam" id="TIGR00528">
    <property type="entry name" value="gcvT"/>
    <property type="match status" value="1"/>
</dbReference>
<dbReference type="GO" id="GO:0005829">
    <property type="term" value="C:cytosol"/>
    <property type="evidence" value="ECO:0007669"/>
    <property type="project" value="TreeGrafter"/>
</dbReference>
<dbReference type="InterPro" id="IPR022903">
    <property type="entry name" value="GcvT_bac"/>
</dbReference>
<organism evidence="11 12">
    <name type="scientific">Caldicoprobacter faecalis</name>
    <dbReference type="NCBI Taxonomy" id="937334"/>
    <lineage>
        <taxon>Bacteria</taxon>
        <taxon>Bacillati</taxon>
        <taxon>Bacillota</taxon>
        <taxon>Clostridia</taxon>
        <taxon>Caldicoprobacterales</taxon>
        <taxon>Caldicoprobacteraceae</taxon>
        <taxon>Caldicoprobacter</taxon>
    </lineage>
</organism>
<name>A0A1I5UR74_9FIRM</name>
<dbReference type="GO" id="GO:0004047">
    <property type="term" value="F:aminomethyltransferase activity"/>
    <property type="evidence" value="ECO:0007669"/>
    <property type="project" value="UniProtKB-UniRule"/>
</dbReference>
<dbReference type="FunFam" id="2.40.30.110:FF:000003">
    <property type="entry name" value="Aminomethyltransferase"/>
    <property type="match status" value="1"/>
</dbReference>
<dbReference type="RefSeq" id="WP_092282181.1">
    <property type="nucleotide sequence ID" value="NZ_FOXR01000008.1"/>
</dbReference>